<evidence type="ECO:0000256" key="1">
    <source>
        <dbReference type="SAM" id="Phobius"/>
    </source>
</evidence>
<keyword evidence="3" id="KW-1185">Reference proteome</keyword>
<keyword evidence="1" id="KW-0472">Membrane</keyword>
<sequence length="119" mass="13547">MDDSSEFDQDYRWDYYDERTVSELCRLLGNESANITSTRTPPTATSSIINETSNVNQLDENNTPKTFSMVEMIVITLLAFNTILLLTLILILCHKKKKTPKPTRNVHYTPISAPLPLDI</sequence>
<dbReference type="EMBL" id="OU015568">
    <property type="protein sequence ID" value="CAG5090019.1"/>
    <property type="molecule type" value="Genomic_DNA"/>
</dbReference>
<proteinExistence type="predicted"/>
<evidence type="ECO:0000313" key="2">
    <source>
        <dbReference type="EMBL" id="CAG5090019.1"/>
    </source>
</evidence>
<protein>
    <submittedName>
        <fullName evidence="2">Oidioi.mRNA.OKI2018_I69.PAR.g12435.t1.cds</fullName>
    </submittedName>
</protein>
<evidence type="ECO:0000313" key="3">
    <source>
        <dbReference type="Proteomes" id="UP001158576"/>
    </source>
</evidence>
<name>A0ABN7S3Y7_OIKDI</name>
<organism evidence="2 3">
    <name type="scientific">Oikopleura dioica</name>
    <name type="common">Tunicate</name>
    <dbReference type="NCBI Taxonomy" id="34765"/>
    <lineage>
        <taxon>Eukaryota</taxon>
        <taxon>Metazoa</taxon>
        <taxon>Chordata</taxon>
        <taxon>Tunicata</taxon>
        <taxon>Appendicularia</taxon>
        <taxon>Copelata</taxon>
        <taxon>Oikopleuridae</taxon>
        <taxon>Oikopleura</taxon>
    </lineage>
</organism>
<reference evidence="2 3" key="1">
    <citation type="submission" date="2021-04" db="EMBL/GenBank/DDBJ databases">
        <authorList>
            <person name="Bliznina A."/>
        </authorList>
    </citation>
    <scope>NUCLEOTIDE SEQUENCE [LARGE SCALE GENOMIC DNA]</scope>
</reference>
<keyword evidence="1" id="KW-0812">Transmembrane</keyword>
<accession>A0ABN7S3Y7</accession>
<feature type="transmembrane region" description="Helical" evidence="1">
    <location>
        <begin position="72"/>
        <end position="93"/>
    </location>
</feature>
<gene>
    <name evidence="2" type="ORF">OKIOD_LOCUS3993</name>
</gene>
<dbReference type="Proteomes" id="UP001158576">
    <property type="component" value="Chromosome PAR"/>
</dbReference>
<keyword evidence="1" id="KW-1133">Transmembrane helix</keyword>